<keyword evidence="4" id="KW-1185">Reference proteome</keyword>
<evidence type="ECO:0000313" key="4">
    <source>
        <dbReference type="Proteomes" id="UP001597542"/>
    </source>
</evidence>
<dbReference type="RefSeq" id="WP_344288765.1">
    <property type="nucleotide sequence ID" value="NZ_BAAAHV010000033.1"/>
</dbReference>
<sequence>MKMRFAIMTTIAVVGATFVAGCSGSPTPAPDLGATRPSPPATGKPLPYAGAPKVGHPLPESVLSAHPCDSALTAEQVSGILAQTPQGEHDDIDALGAQCHWTNIDAGAIVTVLYGTKTSDGLSAVYANTKPRSTMWQPLPPVHGLPAVAHSTYSAEGSKSFCQVSVGVTDRRTVDVSITLGQAKVGRTAPCAVDAQITGMVVANLKQKAGA</sequence>
<reference evidence="4" key="1">
    <citation type="journal article" date="2019" name="Int. J. Syst. Evol. Microbiol.">
        <title>The Global Catalogue of Microorganisms (GCM) 10K type strain sequencing project: providing services to taxonomists for standard genome sequencing and annotation.</title>
        <authorList>
            <consortium name="The Broad Institute Genomics Platform"/>
            <consortium name="The Broad Institute Genome Sequencing Center for Infectious Disease"/>
            <person name="Wu L."/>
            <person name="Ma J."/>
        </authorList>
    </citation>
    <scope>NUCLEOTIDE SEQUENCE [LARGE SCALE GENOMIC DNA]</scope>
    <source>
        <strain evidence="4">CGMCC 4.7638</strain>
    </source>
</reference>
<organism evidence="3 4">
    <name type="scientific">Amycolatopsis albidoflavus</name>
    <dbReference type="NCBI Taxonomy" id="102226"/>
    <lineage>
        <taxon>Bacteria</taxon>
        <taxon>Bacillati</taxon>
        <taxon>Actinomycetota</taxon>
        <taxon>Actinomycetes</taxon>
        <taxon>Pseudonocardiales</taxon>
        <taxon>Pseudonocardiaceae</taxon>
        <taxon>Amycolatopsis</taxon>
    </lineage>
</organism>
<dbReference type="InterPro" id="IPR024520">
    <property type="entry name" value="DUF3558"/>
</dbReference>
<evidence type="ECO:0000256" key="2">
    <source>
        <dbReference type="SAM" id="SignalP"/>
    </source>
</evidence>
<dbReference type="Pfam" id="PF12079">
    <property type="entry name" value="DUF3558"/>
    <property type="match status" value="1"/>
</dbReference>
<name>A0ABW5IAJ9_9PSEU</name>
<protein>
    <submittedName>
        <fullName evidence="3">DUF3558 domain-containing protein</fullName>
    </submittedName>
</protein>
<feature type="chain" id="PRO_5046244168" evidence="2">
    <location>
        <begin position="20"/>
        <end position="211"/>
    </location>
</feature>
<gene>
    <name evidence="3" type="ORF">ACFSUT_36640</name>
</gene>
<comment type="caution">
    <text evidence="3">The sequence shown here is derived from an EMBL/GenBank/DDBJ whole genome shotgun (WGS) entry which is preliminary data.</text>
</comment>
<dbReference type="EMBL" id="JBHUKQ010000018">
    <property type="protein sequence ID" value="MFD2485850.1"/>
    <property type="molecule type" value="Genomic_DNA"/>
</dbReference>
<feature type="signal peptide" evidence="2">
    <location>
        <begin position="1"/>
        <end position="19"/>
    </location>
</feature>
<feature type="region of interest" description="Disordered" evidence="1">
    <location>
        <begin position="29"/>
        <end position="53"/>
    </location>
</feature>
<evidence type="ECO:0000256" key="1">
    <source>
        <dbReference type="SAM" id="MobiDB-lite"/>
    </source>
</evidence>
<evidence type="ECO:0000313" key="3">
    <source>
        <dbReference type="EMBL" id="MFD2485850.1"/>
    </source>
</evidence>
<accession>A0ABW5IAJ9</accession>
<dbReference type="PROSITE" id="PS51257">
    <property type="entry name" value="PROKAR_LIPOPROTEIN"/>
    <property type="match status" value="1"/>
</dbReference>
<proteinExistence type="predicted"/>
<keyword evidence="2" id="KW-0732">Signal</keyword>
<dbReference type="Proteomes" id="UP001597542">
    <property type="component" value="Unassembled WGS sequence"/>
</dbReference>